<dbReference type="Proteomes" id="UP000504632">
    <property type="component" value="Chromosome 7"/>
</dbReference>
<dbReference type="AlphaFoldDB" id="A0A6J2VPW6"/>
<evidence type="ECO:0000313" key="3">
    <source>
        <dbReference type="Proteomes" id="UP000504632"/>
    </source>
</evidence>
<dbReference type="OrthoDB" id="8937555at2759"/>
<dbReference type="InParanoid" id="A0A6J2VPW6"/>
<keyword evidence="3" id="KW-1185">Reference proteome</keyword>
<organism evidence="3 4">
    <name type="scientific">Chanos chanos</name>
    <name type="common">Milkfish</name>
    <name type="synonym">Mugil chanos</name>
    <dbReference type="NCBI Taxonomy" id="29144"/>
    <lineage>
        <taxon>Eukaryota</taxon>
        <taxon>Metazoa</taxon>
        <taxon>Chordata</taxon>
        <taxon>Craniata</taxon>
        <taxon>Vertebrata</taxon>
        <taxon>Euteleostomi</taxon>
        <taxon>Actinopterygii</taxon>
        <taxon>Neopterygii</taxon>
        <taxon>Teleostei</taxon>
        <taxon>Ostariophysi</taxon>
        <taxon>Gonorynchiformes</taxon>
        <taxon>Chanidae</taxon>
        <taxon>Chanos</taxon>
    </lineage>
</organism>
<name>A0A6J2VPW6_CHACN</name>
<dbReference type="RefSeq" id="XP_030634995.1">
    <property type="nucleotide sequence ID" value="XM_030779135.1"/>
</dbReference>
<feature type="compositionally biased region" description="Polar residues" evidence="2">
    <location>
        <begin position="237"/>
        <end position="254"/>
    </location>
</feature>
<feature type="compositionally biased region" description="Basic and acidic residues" evidence="2">
    <location>
        <begin position="79"/>
        <end position="89"/>
    </location>
</feature>
<evidence type="ECO:0000256" key="1">
    <source>
        <dbReference type="SAM" id="Coils"/>
    </source>
</evidence>
<dbReference type="GeneID" id="115816166"/>
<protein>
    <submittedName>
        <fullName evidence="4">Uncharacterized protein LOC115816166</fullName>
    </submittedName>
</protein>
<gene>
    <name evidence="4" type="primary">LOC115816166</name>
</gene>
<feature type="compositionally biased region" description="Basic and acidic residues" evidence="2">
    <location>
        <begin position="97"/>
        <end position="106"/>
    </location>
</feature>
<evidence type="ECO:0000313" key="4">
    <source>
        <dbReference type="RefSeq" id="XP_030634995.1"/>
    </source>
</evidence>
<feature type="region of interest" description="Disordered" evidence="2">
    <location>
        <begin position="237"/>
        <end position="259"/>
    </location>
</feature>
<feature type="compositionally biased region" description="Acidic residues" evidence="2">
    <location>
        <begin position="117"/>
        <end position="127"/>
    </location>
</feature>
<evidence type="ECO:0000256" key="2">
    <source>
        <dbReference type="SAM" id="MobiDB-lite"/>
    </source>
</evidence>
<reference evidence="4" key="1">
    <citation type="submission" date="2025-08" db="UniProtKB">
        <authorList>
            <consortium name="RefSeq"/>
        </authorList>
    </citation>
    <scope>IDENTIFICATION</scope>
</reference>
<feature type="compositionally biased region" description="Low complexity" evidence="2">
    <location>
        <begin position="107"/>
        <end position="116"/>
    </location>
</feature>
<keyword evidence="1" id="KW-0175">Coiled coil</keyword>
<sequence>MVISFLFQSLHLFHGPMEDSSSIPYYWLAQLGSPLSHGSFDEQHRTQCKPPSATDICPKSKESSKLSLDNISLPAGGEGKSKEEIKTPEPEEEEKWEDASENRASFDEGSSESFGSLDEEEAEEEEEVRSTPSTVLQKELDGGHMDDSAKYKQEFHSLPKQLVPSEITHCLFQLEEECRGVEQESESVKWKMELIHCSVQALQETLRILLTRLVEAQSFEKHGGPKAHHFCPIHSPIQSQHEPPNPCGPNTHTSGAKPVPNLILNQPHHQIPHPHCKALHAIARRPSETCLTHPTNTGGTSAPMELPSCAQRRRERAMAFHAITELRMEVERLRVVREQEKQEQREVLQFLKEFQQQMMNLLKQRQRDEEHEEEDRMEESVSAKLDLLKQQTRHITEMAQRAVSVFDQVGVQLEGLGAVGSLVRSASTNMSTATWAREGATNRPLRCQRCNTETEDDPKEEL</sequence>
<feature type="coiled-coil region" evidence="1">
    <location>
        <begin position="323"/>
        <end position="371"/>
    </location>
</feature>
<accession>A0A6J2VPW6</accession>
<feature type="region of interest" description="Disordered" evidence="2">
    <location>
        <begin position="38"/>
        <end position="146"/>
    </location>
</feature>
<proteinExistence type="predicted"/>